<protein>
    <submittedName>
        <fullName evidence="1">Uncharacterized protein</fullName>
    </submittedName>
</protein>
<evidence type="ECO:0000313" key="2">
    <source>
        <dbReference type="Proteomes" id="UP000229030"/>
    </source>
</evidence>
<evidence type="ECO:0000313" key="1">
    <source>
        <dbReference type="EMBL" id="PIV47268.1"/>
    </source>
</evidence>
<proteinExistence type="predicted"/>
<dbReference type="Proteomes" id="UP000229030">
    <property type="component" value="Unassembled WGS sequence"/>
</dbReference>
<organism evidence="1 2">
    <name type="scientific">bacterium (Candidatus Gribaldobacteria) CG02_land_8_20_14_3_00_41_15</name>
    <dbReference type="NCBI Taxonomy" id="2014270"/>
    <lineage>
        <taxon>Bacteria</taxon>
        <taxon>Candidatus Gribaldobacteria</taxon>
    </lineage>
</organism>
<dbReference type="EMBL" id="PETV01000025">
    <property type="protein sequence ID" value="PIV47268.1"/>
    <property type="molecule type" value="Genomic_DNA"/>
</dbReference>
<gene>
    <name evidence="1" type="ORF">COS21_00865</name>
</gene>
<sequence length="97" mass="11528">MQIINFFKNIFFRSDWAKEVKFKLIDIGPIVREKYVDLHAFGDEVLHQDDLPDGIKYLGPKDKERLIEIVYDKNILGLEEIKLFLKKYKIEIGEIET</sequence>
<reference evidence="2" key="1">
    <citation type="submission" date="2017-09" db="EMBL/GenBank/DDBJ databases">
        <title>Depth-based differentiation of microbial function through sediment-hosted aquifers and enrichment of novel symbionts in the deep terrestrial subsurface.</title>
        <authorList>
            <person name="Probst A.J."/>
            <person name="Ladd B."/>
            <person name="Jarett J.K."/>
            <person name="Geller-Mcgrath D.E."/>
            <person name="Sieber C.M.K."/>
            <person name="Emerson J.B."/>
            <person name="Anantharaman K."/>
            <person name="Thomas B.C."/>
            <person name="Malmstrom R."/>
            <person name="Stieglmeier M."/>
            <person name="Klingl A."/>
            <person name="Woyke T."/>
            <person name="Ryan C.M."/>
            <person name="Banfield J.F."/>
        </authorList>
    </citation>
    <scope>NUCLEOTIDE SEQUENCE [LARGE SCALE GENOMIC DNA]</scope>
</reference>
<comment type="caution">
    <text evidence="1">The sequence shown here is derived from an EMBL/GenBank/DDBJ whole genome shotgun (WGS) entry which is preliminary data.</text>
</comment>
<name>A0A2M7DEI6_9BACT</name>
<accession>A0A2M7DEI6</accession>
<dbReference type="AlphaFoldDB" id="A0A2M7DEI6"/>